<dbReference type="SFLD" id="SFLDS00029">
    <property type="entry name" value="Radical_SAM"/>
    <property type="match status" value="1"/>
</dbReference>
<dbReference type="NCBIfam" id="TIGR00433">
    <property type="entry name" value="bioB"/>
    <property type="match status" value="1"/>
</dbReference>
<dbReference type="GO" id="GO:0005506">
    <property type="term" value="F:iron ion binding"/>
    <property type="evidence" value="ECO:0007669"/>
    <property type="project" value="UniProtKB-UniRule"/>
</dbReference>
<dbReference type="PIRSF" id="PIRSF001619">
    <property type="entry name" value="Biotin_synth"/>
    <property type="match status" value="1"/>
</dbReference>
<dbReference type="InterPro" id="IPR024177">
    <property type="entry name" value="Biotin_synthase"/>
</dbReference>
<evidence type="ECO:0000313" key="19">
    <source>
        <dbReference type="EMBL" id="TQQ84221.1"/>
    </source>
</evidence>
<dbReference type="GO" id="GO:0051537">
    <property type="term" value="F:2 iron, 2 sulfur cluster binding"/>
    <property type="evidence" value="ECO:0007669"/>
    <property type="project" value="UniProtKB-KW"/>
</dbReference>
<dbReference type="CDD" id="cd01335">
    <property type="entry name" value="Radical_SAM"/>
    <property type="match status" value="1"/>
</dbReference>
<evidence type="ECO:0000256" key="13">
    <source>
        <dbReference type="ARBA" id="ARBA00051157"/>
    </source>
</evidence>
<keyword evidence="10 16" id="KW-0093">Biotin biosynthesis</keyword>
<comment type="subunit">
    <text evidence="3 16">Homodimer.</text>
</comment>
<evidence type="ECO:0000256" key="3">
    <source>
        <dbReference type="ARBA" id="ARBA00011738"/>
    </source>
</evidence>
<evidence type="ECO:0000256" key="7">
    <source>
        <dbReference type="ARBA" id="ARBA00022691"/>
    </source>
</evidence>
<feature type="binding site" evidence="16 17">
    <location>
        <position position="108"/>
    </location>
    <ligand>
        <name>[2Fe-2S] cluster</name>
        <dbReference type="ChEBI" id="CHEBI:190135"/>
    </ligand>
</feature>
<organism evidence="19 20">
    <name type="scientific">Peptacetobacter hominis</name>
    <dbReference type="NCBI Taxonomy" id="2743610"/>
    <lineage>
        <taxon>Bacteria</taxon>
        <taxon>Bacillati</taxon>
        <taxon>Bacillota</taxon>
        <taxon>Clostridia</taxon>
        <taxon>Peptostreptococcales</taxon>
        <taxon>Peptostreptococcaceae</taxon>
        <taxon>Peptacetobacter</taxon>
    </lineage>
</organism>
<evidence type="ECO:0000256" key="2">
    <source>
        <dbReference type="ARBA" id="ARBA00010765"/>
    </source>
</evidence>
<dbReference type="InterPro" id="IPR007197">
    <property type="entry name" value="rSAM"/>
</dbReference>
<sequence>MNTYSVKELADRIINGYRVNRDDIDRIKNSDINELSEHADRIRKELCGNGFSLCTIINGKSGRCSENCKFCSQSSFSACDIEVYDFIDDSIISESAKKNRDSGVGRFSIVTSGRKLSGLDLKKEIEAYKKISDKTDIGLCASNGLLGYDEMILLKKAGVTRYHNNLETSRKYFEKICTTHTYDEKIKTIKAAQNAGMSVCSGGIIGMGENLDDRIDMAFELKNLDVDSVPVNVLNPIQGTPLENVTSLEYDEIIRTISIFRFILPDKVIRLAGGRICMNDRGKRTLKAGINGFITGDMLTTAGAGIKDDISMVSENGFEVIKFE</sequence>
<dbReference type="SFLD" id="SFLDG01278">
    <property type="entry name" value="biotin_synthase_like"/>
    <property type="match status" value="1"/>
</dbReference>
<evidence type="ECO:0000256" key="17">
    <source>
        <dbReference type="PIRSR" id="PIRSR001619-1"/>
    </source>
</evidence>
<dbReference type="SMART" id="SM00876">
    <property type="entry name" value="BATS"/>
    <property type="match status" value="1"/>
</dbReference>
<evidence type="ECO:0000256" key="8">
    <source>
        <dbReference type="ARBA" id="ARBA00022714"/>
    </source>
</evidence>
<feature type="binding site" evidence="16 17">
    <location>
        <position position="140"/>
    </location>
    <ligand>
        <name>[2Fe-2S] cluster</name>
        <dbReference type="ChEBI" id="CHEBI:190135"/>
    </ligand>
</feature>
<keyword evidence="9 16" id="KW-0479">Metal-binding</keyword>
<keyword evidence="11 16" id="KW-0408">Iron</keyword>
<comment type="similarity">
    <text evidence="2 16">Belongs to the radical SAM superfamily. Biotin synthase family.</text>
</comment>
<dbReference type="GO" id="GO:0051539">
    <property type="term" value="F:4 iron, 4 sulfur cluster binding"/>
    <property type="evidence" value="ECO:0007669"/>
    <property type="project" value="UniProtKB-KW"/>
</dbReference>
<dbReference type="Proteomes" id="UP000317863">
    <property type="component" value="Unassembled WGS sequence"/>
</dbReference>
<keyword evidence="6 16" id="KW-0808">Transferase</keyword>
<dbReference type="SMART" id="SM00729">
    <property type="entry name" value="Elp3"/>
    <property type="match status" value="1"/>
</dbReference>
<dbReference type="InterPro" id="IPR002684">
    <property type="entry name" value="Biotin_synth/BioAB"/>
</dbReference>
<evidence type="ECO:0000256" key="10">
    <source>
        <dbReference type="ARBA" id="ARBA00022756"/>
    </source>
</evidence>
<dbReference type="OrthoDB" id="9786826at2"/>
<accession>A0A544QU38</accession>
<comment type="pathway">
    <text evidence="1 16">Cofactor biosynthesis; biotin biosynthesis; biotin from 7,8-diaminononanoate: step 2/2.</text>
</comment>
<reference evidence="19 20" key="1">
    <citation type="submission" date="2019-02" db="EMBL/GenBank/DDBJ databases">
        <title>Peptostreptococcaceae bacterium ZHW00191 nov., a new bacterium isolated from the human gut.</title>
        <authorList>
            <person name="Zhou H.-W."/>
            <person name="Chen X.-J."/>
        </authorList>
    </citation>
    <scope>NUCLEOTIDE SEQUENCE [LARGE SCALE GENOMIC DNA]</scope>
    <source>
        <strain evidence="19 20">ZHW00191</strain>
    </source>
</reference>
<dbReference type="PANTHER" id="PTHR22976:SF2">
    <property type="entry name" value="BIOTIN SYNTHASE, MITOCHONDRIAL"/>
    <property type="match status" value="1"/>
</dbReference>
<dbReference type="AlphaFoldDB" id="A0A544QU38"/>
<evidence type="ECO:0000259" key="18">
    <source>
        <dbReference type="PROSITE" id="PS51918"/>
    </source>
</evidence>
<comment type="cofactor">
    <cofactor evidence="16 17">
        <name>[4Fe-4S] cluster</name>
        <dbReference type="ChEBI" id="CHEBI:49883"/>
    </cofactor>
    <text evidence="16 17">Binds 1 [4Fe-4S] cluster. The cluster is coordinated with 3 cysteines and an exchangeable S-adenosyl-L-methionine.</text>
</comment>
<dbReference type="HAMAP" id="MF_01694">
    <property type="entry name" value="BioB"/>
    <property type="match status" value="1"/>
</dbReference>
<dbReference type="InterPro" id="IPR006638">
    <property type="entry name" value="Elp3/MiaA/NifB-like_rSAM"/>
</dbReference>
<dbReference type="EC" id="2.8.1.6" evidence="4 16"/>
<evidence type="ECO:0000256" key="5">
    <source>
        <dbReference type="ARBA" id="ARBA00022485"/>
    </source>
</evidence>
<dbReference type="PROSITE" id="PS51918">
    <property type="entry name" value="RADICAL_SAM"/>
    <property type="match status" value="1"/>
</dbReference>
<feature type="binding site" evidence="16 17">
    <location>
        <position position="68"/>
    </location>
    <ligand>
        <name>[4Fe-4S] cluster</name>
        <dbReference type="ChEBI" id="CHEBI:49883"/>
        <note>4Fe-4S-S-AdoMet</note>
    </ligand>
</feature>
<evidence type="ECO:0000256" key="15">
    <source>
        <dbReference type="ARBA" id="ARBA00070199"/>
    </source>
</evidence>
<dbReference type="InterPro" id="IPR010722">
    <property type="entry name" value="BATS_dom"/>
</dbReference>
<comment type="cofactor">
    <cofactor evidence="17">
        <name>[2Fe-2S] cluster</name>
        <dbReference type="ChEBI" id="CHEBI:190135"/>
    </cofactor>
    <text evidence="17">Binds 1 [2Fe-2S] cluster. The cluster is coordinated with 3 cysteines and 1 arginine.</text>
</comment>
<feature type="binding site" evidence="16 17">
    <location>
        <position position="270"/>
    </location>
    <ligand>
        <name>[2Fe-2S] cluster</name>
        <dbReference type="ChEBI" id="CHEBI:190135"/>
    </ligand>
</feature>
<feature type="domain" description="Radical SAM core" evidence="18">
    <location>
        <begin position="46"/>
        <end position="275"/>
    </location>
</feature>
<dbReference type="UniPathway" id="UPA00078">
    <property type="reaction ID" value="UER00162"/>
</dbReference>
<dbReference type="InterPro" id="IPR058240">
    <property type="entry name" value="rSAM_sf"/>
</dbReference>
<feature type="binding site" evidence="16 17">
    <location>
        <position position="64"/>
    </location>
    <ligand>
        <name>[4Fe-4S] cluster</name>
        <dbReference type="ChEBI" id="CHEBI:49883"/>
        <note>4Fe-4S-S-AdoMet</note>
    </ligand>
</feature>
<dbReference type="GO" id="GO:0009102">
    <property type="term" value="P:biotin biosynthetic process"/>
    <property type="evidence" value="ECO:0007669"/>
    <property type="project" value="UniProtKB-UniRule"/>
</dbReference>
<evidence type="ECO:0000313" key="20">
    <source>
        <dbReference type="Proteomes" id="UP000317863"/>
    </source>
</evidence>
<keyword evidence="8 16" id="KW-0001">2Fe-2S</keyword>
<feature type="binding site" evidence="16 17">
    <location>
        <position position="200"/>
    </location>
    <ligand>
        <name>[2Fe-2S] cluster</name>
        <dbReference type="ChEBI" id="CHEBI:190135"/>
    </ligand>
</feature>
<dbReference type="GO" id="GO:0004076">
    <property type="term" value="F:biotin synthase activity"/>
    <property type="evidence" value="ECO:0007669"/>
    <property type="project" value="UniProtKB-UniRule"/>
</dbReference>
<evidence type="ECO:0000256" key="9">
    <source>
        <dbReference type="ARBA" id="ARBA00022723"/>
    </source>
</evidence>
<keyword evidence="7 16" id="KW-0949">S-adenosyl-L-methionine</keyword>
<evidence type="ECO:0000256" key="6">
    <source>
        <dbReference type="ARBA" id="ARBA00022679"/>
    </source>
</evidence>
<dbReference type="SUPFAM" id="SSF102114">
    <property type="entry name" value="Radical SAM enzymes"/>
    <property type="match status" value="1"/>
</dbReference>
<comment type="catalytic activity">
    <reaction evidence="13 16">
        <text>(4R,5S)-dethiobiotin + (sulfur carrier)-SH + 2 reduced [2Fe-2S]-[ferredoxin] + 2 S-adenosyl-L-methionine = (sulfur carrier)-H + biotin + 2 5'-deoxyadenosine + 2 L-methionine + 2 oxidized [2Fe-2S]-[ferredoxin]</text>
        <dbReference type="Rhea" id="RHEA:22060"/>
        <dbReference type="Rhea" id="RHEA-COMP:10000"/>
        <dbReference type="Rhea" id="RHEA-COMP:10001"/>
        <dbReference type="Rhea" id="RHEA-COMP:14737"/>
        <dbReference type="Rhea" id="RHEA-COMP:14739"/>
        <dbReference type="ChEBI" id="CHEBI:17319"/>
        <dbReference type="ChEBI" id="CHEBI:29917"/>
        <dbReference type="ChEBI" id="CHEBI:33737"/>
        <dbReference type="ChEBI" id="CHEBI:33738"/>
        <dbReference type="ChEBI" id="CHEBI:57586"/>
        <dbReference type="ChEBI" id="CHEBI:57844"/>
        <dbReference type="ChEBI" id="CHEBI:59789"/>
        <dbReference type="ChEBI" id="CHEBI:64428"/>
        <dbReference type="ChEBI" id="CHEBI:149473"/>
        <dbReference type="EC" id="2.8.1.6"/>
    </reaction>
</comment>
<dbReference type="InterPro" id="IPR013785">
    <property type="entry name" value="Aldolase_TIM"/>
</dbReference>
<comment type="caution">
    <text evidence="19">The sequence shown here is derived from an EMBL/GenBank/DDBJ whole genome shotgun (WGS) entry which is preliminary data.</text>
</comment>
<dbReference type="Pfam" id="PF06968">
    <property type="entry name" value="BATS"/>
    <property type="match status" value="1"/>
</dbReference>
<dbReference type="FunFam" id="3.20.20.70:FF:000026">
    <property type="entry name" value="Biotin synthase"/>
    <property type="match status" value="1"/>
</dbReference>
<keyword evidence="5 16" id="KW-0004">4Fe-4S</keyword>
<evidence type="ECO:0000256" key="12">
    <source>
        <dbReference type="ARBA" id="ARBA00023014"/>
    </source>
</evidence>
<evidence type="ECO:0000256" key="16">
    <source>
        <dbReference type="HAMAP-Rule" id="MF_01694"/>
    </source>
</evidence>
<protein>
    <recommendedName>
        <fullName evidence="15 16">Biotin synthase</fullName>
        <ecNumber evidence="4 16">2.8.1.6</ecNumber>
    </recommendedName>
</protein>
<dbReference type="PANTHER" id="PTHR22976">
    <property type="entry name" value="BIOTIN SYNTHASE"/>
    <property type="match status" value="1"/>
</dbReference>
<dbReference type="Pfam" id="PF04055">
    <property type="entry name" value="Radical_SAM"/>
    <property type="match status" value="1"/>
</dbReference>
<keyword evidence="12 16" id="KW-0411">Iron-sulfur</keyword>
<keyword evidence="20" id="KW-1185">Reference proteome</keyword>
<name>A0A544QU38_9FIRM</name>
<evidence type="ECO:0000256" key="4">
    <source>
        <dbReference type="ARBA" id="ARBA00012236"/>
    </source>
</evidence>
<feature type="binding site" evidence="16 17">
    <location>
        <position position="71"/>
    </location>
    <ligand>
        <name>[4Fe-4S] cluster</name>
        <dbReference type="ChEBI" id="CHEBI:49883"/>
        <note>4Fe-4S-S-AdoMet</note>
    </ligand>
</feature>
<gene>
    <name evidence="16 19" type="primary">bioB</name>
    <name evidence="19" type="ORF">EXD82_07750</name>
</gene>
<proteinExistence type="inferred from homology"/>
<evidence type="ECO:0000256" key="1">
    <source>
        <dbReference type="ARBA" id="ARBA00004942"/>
    </source>
</evidence>
<comment type="cofactor">
    <cofactor evidence="16">
        <name>[2Fe-2S] cluster</name>
        <dbReference type="ChEBI" id="CHEBI:190135"/>
    </cofactor>
    <text evidence="16">Binds 1 [2Fe-2S] cluster. The cluster is coordinated with 3 cysteines and 1 arginine.</text>
</comment>
<dbReference type="SFLD" id="SFLDG01060">
    <property type="entry name" value="BATS_domain_containing"/>
    <property type="match status" value="1"/>
</dbReference>
<dbReference type="RefSeq" id="WP_142536342.1">
    <property type="nucleotide sequence ID" value="NZ_SGJB01000013.1"/>
</dbReference>
<evidence type="ECO:0000256" key="14">
    <source>
        <dbReference type="ARBA" id="ARBA00057568"/>
    </source>
</evidence>
<dbReference type="EMBL" id="SGJB01000013">
    <property type="protein sequence ID" value="TQQ84221.1"/>
    <property type="molecule type" value="Genomic_DNA"/>
</dbReference>
<evidence type="ECO:0000256" key="11">
    <source>
        <dbReference type="ARBA" id="ARBA00023004"/>
    </source>
</evidence>
<comment type="function">
    <text evidence="14 16">Catalyzes the conversion of dethiobiotin (DTB) to biotin by the insertion of a sulfur atom into dethiobiotin via a radical-based mechanism.</text>
</comment>
<dbReference type="Gene3D" id="3.20.20.70">
    <property type="entry name" value="Aldolase class I"/>
    <property type="match status" value="1"/>
</dbReference>